<dbReference type="GO" id="GO:0016020">
    <property type="term" value="C:membrane"/>
    <property type="evidence" value="ECO:0007669"/>
    <property type="project" value="InterPro"/>
</dbReference>
<evidence type="ECO:0000313" key="9">
    <source>
        <dbReference type="EnsemblMetazoa" id="XP_019849177.1"/>
    </source>
</evidence>
<feature type="domain" description="SRCR" evidence="8">
    <location>
        <begin position="281"/>
        <end position="397"/>
    </location>
</feature>
<accession>A0AAN0IX95</accession>
<feature type="transmembrane region" description="Helical" evidence="6">
    <location>
        <begin position="539"/>
        <end position="572"/>
    </location>
</feature>
<protein>
    <recommendedName>
        <fullName evidence="8">SRCR domain-containing protein</fullName>
    </recommendedName>
</protein>
<name>A0AAN0IX95_AMPQE</name>
<feature type="domain" description="SRCR" evidence="8">
    <location>
        <begin position="410"/>
        <end position="511"/>
    </location>
</feature>
<keyword evidence="2" id="KW-0677">Repeat</keyword>
<dbReference type="Gene3D" id="3.10.250.10">
    <property type="entry name" value="SRCR-like domain"/>
    <property type="match status" value="4"/>
</dbReference>
<feature type="compositionally biased region" description="Pro residues" evidence="5">
    <location>
        <begin position="611"/>
        <end position="626"/>
    </location>
</feature>
<proteinExistence type="predicted"/>
<organism evidence="9 10">
    <name type="scientific">Amphimedon queenslandica</name>
    <name type="common">Sponge</name>
    <dbReference type="NCBI Taxonomy" id="400682"/>
    <lineage>
        <taxon>Eukaryota</taxon>
        <taxon>Metazoa</taxon>
        <taxon>Porifera</taxon>
        <taxon>Demospongiae</taxon>
        <taxon>Heteroscleromorpha</taxon>
        <taxon>Haplosclerida</taxon>
        <taxon>Niphatidae</taxon>
        <taxon>Amphimedon</taxon>
    </lineage>
</organism>
<dbReference type="PANTHER" id="PTHR19331:SF487">
    <property type="entry name" value="SOLUBLE SCAVENGER RECEPTOR CYSTEINE-RICH DOMAIN-CONTAINING PROTEIN SSC5D"/>
    <property type="match status" value="1"/>
</dbReference>
<dbReference type="AlphaFoldDB" id="A0AAN0IX95"/>
<reference evidence="9" key="2">
    <citation type="submission" date="2024-06" db="UniProtKB">
        <authorList>
            <consortium name="EnsemblMetazoa"/>
        </authorList>
    </citation>
    <scope>IDENTIFICATION</scope>
</reference>
<dbReference type="Proteomes" id="UP000007879">
    <property type="component" value="Unassembled WGS sequence"/>
</dbReference>
<evidence type="ECO:0000256" key="7">
    <source>
        <dbReference type="SAM" id="SignalP"/>
    </source>
</evidence>
<dbReference type="PRINTS" id="PR00258">
    <property type="entry name" value="SPERACTRCPTR"/>
</dbReference>
<dbReference type="InterPro" id="IPR036772">
    <property type="entry name" value="SRCR-like_dom_sf"/>
</dbReference>
<dbReference type="FunFam" id="3.10.250.10:FF:000001">
    <property type="entry name" value="Lysyl oxidase 4 isoform X1"/>
    <property type="match status" value="2"/>
</dbReference>
<feature type="domain" description="SRCR" evidence="8">
    <location>
        <begin position="25"/>
        <end position="141"/>
    </location>
</feature>
<keyword evidence="6" id="KW-0472">Membrane</keyword>
<dbReference type="GeneID" id="105316868"/>
<keyword evidence="6" id="KW-1133">Transmembrane helix</keyword>
<dbReference type="PANTHER" id="PTHR19331">
    <property type="entry name" value="SCAVENGER RECEPTOR DOMAIN-CONTAINING"/>
    <property type="match status" value="1"/>
</dbReference>
<dbReference type="SMART" id="SM00202">
    <property type="entry name" value="SR"/>
    <property type="match status" value="4"/>
</dbReference>
<reference evidence="10" key="1">
    <citation type="journal article" date="2010" name="Nature">
        <title>The Amphimedon queenslandica genome and the evolution of animal complexity.</title>
        <authorList>
            <person name="Srivastava M."/>
            <person name="Simakov O."/>
            <person name="Chapman J."/>
            <person name="Fahey B."/>
            <person name="Gauthier M.E."/>
            <person name="Mitros T."/>
            <person name="Richards G.S."/>
            <person name="Conaco C."/>
            <person name="Dacre M."/>
            <person name="Hellsten U."/>
            <person name="Larroux C."/>
            <person name="Putnam N.H."/>
            <person name="Stanke M."/>
            <person name="Adamska M."/>
            <person name="Darling A."/>
            <person name="Degnan S.M."/>
            <person name="Oakley T.H."/>
            <person name="Plachetzki D.C."/>
            <person name="Zhai Y."/>
            <person name="Adamski M."/>
            <person name="Calcino A."/>
            <person name="Cummins S.F."/>
            <person name="Goodstein D.M."/>
            <person name="Harris C."/>
            <person name="Jackson D.J."/>
            <person name="Leys S.P."/>
            <person name="Shu S."/>
            <person name="Woodcroft B.J."/>
            <person name="Vervoort M."/>
            <person name="Kosik K.S."/>
            <person name="Manning G."/>
            <person name="Degnan B.M."/>
            <person name="Rokhsar D.S."/>
        </authorList>
    </citation>
    <scope>NUCLEOTIDE SEQUENCE [LARGE SCALE GENOMIC DNA]</scope>
</reference>
<feature type="chain" id="PRO_5042958949" description="SRCR domain-containing protein" evidence="7">
    <location>
        <begin position="20"/>
        <end position="676"/>
    </location>
</feature>
<dbReference type="InterPro" id="IPR001190">
    <property type="entry name" value="SRCR"/>
</dbReference>
<feature type="disulfide bond" evidence="4">
    <location>
        <begin position="223"/>
        <end position="233"/>
    </location>
</feature>
<feature type="domain" description="SRCR" evidence="8">
    <location>
        <begin position="154"/>
        <end position="255"/>
    </location>
</feature>
<dbReference type="PROSITE" id="PS50287">
    <property type="entry name" value="SRCR_2"/>
    <property type="match status" value="4"/>
</dbReference>
<sequence length="676" mass="72146">MKYLSIFALFVALFSSAQGQYRGTVRLVKNGVSLSNFSSGIVQIYYGPSGSYMTSWGNICDDSSFDYNEANVICNQLGYDGVSTYGRAGNTTSYGTDAAATIVDDVDCFSSSYLTLQQCSLSTDIKSSCISDSEDVYVSCYTTRIWENPYPGQIRLQGGTYTSFGRLEVYCNGQWGTVCDDSFDATDARAACRQLGYSDYTPYVSGNFAGPSSQPIWLNNVTCSSTSNCLATCESCPATQYHNCGHNRDVVLGCEFDDFYIFSSNTLRTCQYATLPDRGTVRLIRNGVFLSTYSSGIVQIYYGSSSSTASRWGNICYDTSFASTEANVICNQLGYNGVSTYGGAGSTTSYGTDTAATVLDDVNCFSSSYLTLQQCSLSTIIKSSCTSDSEDAYVSCYTTRIWNNPYSGQIRLQGGTYSSYGRLEVYCNGQWGTVCDDSFGSTDARVACRQLGYSDYSTYTGNLAGSSSQPIWLDNVICTSSTSTCLAYCESCPSSQYHNCIHSEDVALGCEFDSSYTSSTNTLSTCQYADSLSSVTSSIAAIIGGVIAGIVVCIAIIVAIPICICCCLGVGIGAAARGSNRTTATVVTGAATTTDVVAVSTTTTNTSNLAAPPPPAYDQQPPPPAAYPATGYDAEKAPYPPQQGYPAQPGYPPQQGYPAQPGYPPQQQGYGYPPPY</sequence>
<feature type="region of interest" description="Disordered" evidence="5">
    <location>
        <begin position="604"/>
        <end position="676"/>
    </location>
</feature>
<evidence type="ECO:0000256" key="1">
    <source>
        <dbReference type="ARBA" id="ARBA00022729"/>
    </source>
</evidence>
<evidence type="ECO:0000256" key="2">
    <source>
        <dbReference type="ARBA" id="ARBA00022737"/>
    </source>
</evidence>
<keyword evidence="1 7" id="KW-0732">Signal</keyword>
<dbReference type="EnsemblMetazoa" id="XM_019993618.1">
    <property type="protein sequence ID" value="XP_019849177.1"/>
    <property type="gene ID" value="LOC105316868"/>
</dbReference>
<evidence type="ECO:0000256" key="6">
    <source>
        <dbReference type="SAM" id="Phobius"/>
    </source>
</evidence>
<evidence type="ECO:0000313" key="10">
    <source>
        <dbReference type="Proteomes" id="UP000007879"/>
    </source>
</evidence>
<keyword evidence="6" id="KW-0812">Transmembrane</keyword>
<evidence type="ECO:0000259" key="8">
    <source>
        <dbReference type="PROSITE" id="PS50287"/>
    </source>
</evidence>
<dbReference type="KEGG" id="aqu:105316868"/>
<evidence type="ECO:0000256" key="3">
    <source>
        <dbReference type="ARBA" id="ARBA00023157"/>
    </source>
</evidence>
<evidence type="ECO:0000256" key="4">
    <source>
        <dbReference type="PROSITE-ProRule" id="PRU00196"/>
    </source>
</evidence>
<keyword evidence="10" id="KW-1185">Reference proteome</keyword>
<comment type="caution">
    <text evidence="4">Lacks conserved residue(s) required for the propagation of feature annotation.</text>
</comment>
<keyword evidence="3 4" id="KW-1015">Disulfide bond</keyword>
<dbReference type="PROSITE" id="PS00420">
    <property type="entry name" value="SRCR_1"/>
    <property type="match status" value="2"/>
</dbReference>
<feature type="compositionally biased region" description="Low complexity" evidence="5">
    <location>
        <begin position="644"/>
        <end position="676"/>
    </location>
</feature>
<dbReference type="RefSeq" id="XP_019849177.1">
    <property type="nucleotide sequence ID" value="XM_019993618.1"/>
</dbReference>
<dbReference type="Pfam" id="PF00530">
    <property type="entry name" value="SRCR"/>
    <property type="match status" value="4"/>
</dbReference>
<dbReference type="SUPFAM" id="SSF56487">
    <property type="entry name" value="SRCR-like"/>
    <property type="match status" value="4"/>
</dbReference>
<feature type="signal peptide" evidence="7">
    <location>
        <begin position="1"/>
        <end position="19"/>
    </location>
</feature>
<evidence type="ECO:0000256" key="5">
    <source>
        <dbReference type="SAM" id="MobiDB-lite"/>
    </source>
</evidence>